<keyword evidence="8" id="KW-1185">Reference proteome</keyword>
<sequence length="417" mass="46565">MTTPTARTNTPSINLVDPDAYARGEVPHDQLTWLRANAPVFWHEGDAERGWPGFWAVTRHADVTAVSRNPSVFSSYRRLSLFEEMSDGDVAVQRLMMLNQDPPDHTRLRSVVNRVFTPRMISRLEPRVREICDGLFDGVTAAGEADFVYDIAEPLPMFVICELLGVPEEDRDRLFHLSDHMVGVDDPDFAVSPEEGRLAAAEIYSYAAELAALRRRDPRDDITTMLLRPDASGTALTEDEFVLFVMMLFIAGNETPRNAASGGMLALFEHPDQWRRLRADPGLCGSAVEELLRWVTPVNLFRRTATRDTEIGGTPIAEGDKVVLFYASANRDEDVFADPFTFDVGRSVNPHVGFGGGGPHFCLGAHLARLELRVLLETVLERTPDIEQAGEARHLRSTFINGVKDLPVRFTPTPPRR</sequence>
<protein>
    <submittedName>
        <fullName evidence="7">Cholest-4-en-3-one 26-monooxygenase</fullName>
        <ecNumber evidence="7">1.14.15.29</ecNumber>
    </submittedName>
</protein>
<keyword evidence="4 7" id="KW-0560">Oxidoreductase</keyword>
<dbReference type="InterPro" id="IPR002397">
    <property type="entry name" value="Cyt_P450_B"/>
</dbReference>
<evidence type="ECO:0000256" key="6">
    <source>
        <dbReference type="ARBA" id="ARBA00023033"/>
    </source>
</evidence>
<accession>A0A7W9IM50</accession>
<dbReference type="InterPro" id="IPR001128">
    <property type="entry name" value="Cyt_P450"/>
</dbReference>
<dbReference type="EMBL" id="JACHMP010000001">
    <property type="protein sequence ID" value="MBB5823126.1"/>
    <property type="molecule type" value="Genomic_DNA"/>
</dbReference>
<comment type="similarity">
    <text evidence="1">Belongs to the cytochrome P450 family.</text>
</comment>
<evidence type="ECO:0000256" key="2">
    <source>
        <dbReference type="ARBA" id="ARBA00022617"/>
    </source>
</evidence>
<dbReference type="FunFam" id="1.10.630.10:FF:000018">
    <property type="entry name" value="Cytochrome P450 monooxygenase"/>
    <property type="match status" value="1"/>
</dbReference>
<dbReference type="GO" id="GO:0006707">
    <property type="term" value="P:cholesterol catabolic process"/>
    <property type="evidence" value="ECO:0007669"/>
    <property type="project" value="TreeGrafter"/>
</dbReference>
<dbReference type="EC" id="1.14.15.29" evidence="7"/>
<dbReference type="InterPro" id="IPR036396">
    <property type="entry name" value="Cyt_P450_sf"/>
</dbReference>
<comment type="caution">
    <text evidence="7">The sequence shown here is derived from an EMBL/GenBank/DDBJ whole genome shotgun (WGS) entry which is preliminary data.</text>
</comment>
<dbReference type="AlphaFoldDB" id="A0A7W9IM50"/>
<proteinExistence type="inferred from homology"/>
<keyword evidence="3" id="KW-0479">Metal-binding</keyword>
<dbReference type="GO" id="GO:0020037">
    <property type="term" value="F:heme binding"/>
    <property type="evidence" value="ECO:0007669"/>
    <property type="project" value="InterPro"/>
</dbReference>
<evidence type="ECO:0000256" key="3">
    <source>
        <dbReference type="ARBA" id="ARBA00022723"/>
    </source>
</evidence>
<keyword evidence="5" id="KW-0408">Iron</keyword>
<dbReference type="SUPFAM" id="SSF48264">
    <property type="entry name" value="Cytochrome P450"/>
    <property type="match status" value="1"/>
</dbReference>
<dbReference type="PANTHER" id="PTHR46696:SF4">
    <property type="entry name" value="BIOTIN BIOSYNTHESIS CYTOCHROME P450"/>
    <property type="match status" value="1"/>
</dbReference>
<dbReference type="PANTHER" id="PTHR46696">
    <property type="entry name" value="P450, PUTATIVE (EUROFUNG)-RELATED"/>
    <property type="match status" value="1"/>
</dbReference>
<keyword evidence="6 7" id="KW-0503">Monooxygenase</keyword>
<dbReference type="GO" id="GO:0005506">
    <property type="term" value="F:iron ion binding"/>
    <property type="evidence" value="ECO:0007669"/>
    <property type="project" value="InterPro"/>
</dbReference>
<dbReference type="GO" id="GO:0008395">
    <property type="term" value="F:steroid hydroxylase activity"/>
    <property type="evidence" value="ECO:0007669"/>
    <property type="project" value="TreeGrafter"/>
</dbReference>
<dbReference type="PRINTS" id="PR00359">
    <property type="entry name" value="BP450"/>
</dbReference>
<name>A0A7W9IM50_9ACTN</name>
<gene>
    <name evidence="7" type="ORF">F4562_006188</name>
</gene>
<evidence type="ECO:0000256" key="4">
    <source>
        <dbReference type="ARBA" id="ARBA00023002"/>
    </source>
</evidence>
<evidence type="ECO:0000313" key="7">
    <source>
        <dbReference type="EMBL" id="MBB5823126.1"/>
    </source>
</evidence>
<dbReference type="Gene3D" id="1.10.630.10">
    <property type="entry name" value="Cytochrome P450"/>
    <property type="match status" value="1"/>
</dbReference>
<organism evidence="7 8">
    <name type="scientific">Streptosporangium becharense</name>
    <dbReference type="NCBI Taxonomy" id="1816182"/>
    <lineage>
        <taxon>Bacteria</taxon>
        <taxon>Bacillati</taxon>
        <taxon>Actinomycetota</taxon>
        <taxon>Actinomycetes</taxon>
        <taxon>Streptosporangiales</taxon>
        <taxon>Streptosporangiaceae</taxon>
        <taxon>Streptosporangium</taxon>
    </lineage>
</organism>
<dbReference type="Proteomes" id="UP000540685">
    <property type="component" value="Unassembled WGS sequence"/>
</dbReference>
<reference evidence="7 8" key="1">
    <citation type="submission" date="2020-08" db="EMBL/GenBank/DDBJ databases">
        <title>Sequencing the genomes of 1000 actinobacteria strains.</title>
        <authorList>
            <person name="Klenk H.-P."/>
        </authorList>
    </citation>
    <scope>NUCLEOTIDE SEQUENCE [LARGE SCALE GENOMIC DNA]</scope>
    <source>
        <strain evidence="7 8">DSM 46887</strain>
    </source>
</reference>
<dbReference type="GO" id="GO:0036199">
    <property type="term" value="F:cholest-4-en-3-one 26-monooxygenase activity"/>
    <property type="evidence" value="ECO:0007669"/>
    <property type="project" value="UniProtKB-EC"/>
</dbReference>
<keyword evidence="2" id="KW-0349">Heme</keyword>
<dbReference type="RefSeq" id="WP_184540090.1">
    <property type="nucleotide sequence ID" value="NZ_JACHMP010000001.1"/>
</dbReference>
<evidence type="ECO:0000256" key="5">
    <source>
        <dbReference type="ARBA" id="ARBA00023004"/>
    </source>
</evidence>
<dbReference type="Pfam" id="PF00067">
    <property type="entry name" value="p450"/>
    <property type="match status" value="1"/>
</dbReference>
<dbReference type="CDD" id="cd11033">
    <property type="entry name" value="CYP142-like"/>
    <property type="match status" value="1"/>
</dbReference>
<evidence type="ECO:0000313" key="8">
    <source>
        <dbReference type="Proteomes" id="UP000540685"/>
    </source>
</evidence>
<evidence type="ECO:0000256" key="1">
    <source>
        <dbReference type="ARBA" id="ARBA00010617"/>
    </source>
</evidence>